<dbReference type="RefSeq" id="YP_009609533.1">
    <property type="nucleotide sequence ID" value="NC_041996.1"/>
</dbReference>
<reference evidence="1 2" key="1">
    <citation type="submission" date="2017-04" db="EMBL/GenBank/DDBJ databases">
        <title>Environmental T4-family bacteriophages evolve to escape abortive infection via multiple routes in a bacterial host employing altruistic suicide through Type III toxin-antitoxin systems.</title>
        <authorList>
            <person name="Chen B."/>
            <person name="Salmond G.P.C."/>
            <person name="Akusobi C."/>
            <person name="Fang X."/>
        </authorList>
    </citation>
    <scope>NUCLEOTIDE SEQUENCE [LARGE SCALE GENOMIC DNA]</scope>
</reference>
<dbReference type="OrthoDB" id="37989at10239"/>
<dbReference type="Proteomes" id="UP000225148">
    <property type="component" value="Segment"/>
</dbReference>
<evidence type="ECO:0000313" key="1">
    <source>
        <dbReference type="EMBL" id="ARW57631.1"/>
    </source>
</evidence>
<evidence type="ECO:0000313" key="2">
    <source>
        <dbReference type="Proteomes" id="UP000225148"/>
    </source>
</evidence>
<proteinExistence type="predicted"/>
<sequence length="148" mass="17012">MATENRKYKWTKAGIESMGTRSNFRAVWERHVGYSDFEVTEMDSDGCIISIMNEKGSFSANTGEFWDLWCLFLAREIPEKFELIEPEKKEFWTLTIPVNKGMQPFAHGPFDEQAAKDFAVKQIKNAIEGVRVLVLEKSAEAFATYEVK</sequence>
<accession>A0A1Z1LXR5</accession>
<keyword evidence="2" id="KW-1185">Reference proteome</keyword>
<organism evidence="1 2">
    <name type="scientific">Serratia phage CHI14</name>
    <dbReference type="NCBI Taxonomy" id="2006941"/>
    <lineage>
        <taxon>Viruses</taxon>
        <taxon>Duplodnaviria</taxon>
        <taxon>Heunggongvirae</taxon>
        <taxon>Uroviricota</taxon>
        <taxon>Caudoviricetes</taxon>
        <taxon>Pantevenvirales</taxon>
        <taxon>Straboviridae</taxon>
        <taxon>Tevenvirinae</taxon>
        <taxon>Winklervirus</taxon>
        <taxon>Winklervirus chi14</taxon>
    </lineage>
</organism>
<dbReference type="GeneID" id="40085617"/>
<name>A0A1Z1LXR5_9CAUD</name>
<dbReference type="EMBL" id="MF036690">
    <property type="protein sequence ID" value="ARW57631.1"/>
    <property type="molecule type" value="Genomic_DNA"/>
</dbReference>
<protein>
    <submittedName>
        <fullName evidence="1">Uncharacterized protein</fullName>
    </submittedName>
</protein>
<dbReference type="KEGG" id="vg:40085617"/>